<dbReference type="EMBL" id="QGTW01000001">
    <property type="protein sequence ID" value="PWW32451.1"/>
    <property type="molecule type" value="Genomic_DNA"/>
</dbReference>
<sequence>MWDGNMDSCSMKLRKNRYCKMMYLNYRVLLLNKYLFKKIQRILINQPTSLLCCQLRSTHCEAVAWLELV</sequence>
<evidence type="ECO:0000313" key="1">
    <source>
        <dbReference type="EMBL" id="PWW32451.1"/>
    </source>
</evidence>
<protein>
    <submittedName>
        <fullName evidence="1">Uncharacterized protein</fullName>
    </submittedName>
</protein>
<dbReference type="AlphaFoldDB" id="A0A2V3A8F5"/>
<evidence type="ECO:0000313" key="2">
    <source>
        <dbReference type="Proteomes" id="UP000247150"/>
    </source>
</evidence>
<proteinExistence type="predicted"/>
<organism evidence="1 2">
    <name type="scientific">Cytobacillus oceanisediminis</name>
    <dbReference type="NCBI Taxonomy" id="665099"/>
    <lineage>
        <taxon>Bacteria</taxon>
        <taxon>Bacillati</taxon>
        <taxon>Bacillota</taxon>
        <taxon>Bacilli</taxon>
        <taxon>Bacillales</taxon>
        <taxon>Bacillaceae</taxon>
        <taxon>Cytobacillus</taxon>
    </lineage>
</organism>
<gene>
    <name evidence="1" type="ORF">DFO73_101716</name>
</gene>
<reference evidence="1 2" key="1">
    <citation type="submission" date="2018-05" db="EMBL/GenBank/DDBJ databases">
        <title>Freshwater and sediment microbial communities from various areas in North America, analyzing microbe dynamics in response to fracking.</title>
        <authorList>
            <person name="Lamendella R."/>
        </authorList>
    </citation>
    <scope>NUCLEOTIDE SEQUENCE [LARGE SCALE GENOMIC DNA]</scope>
    <source>
        <strain evidence="1 2">15_TX</strain>
    </source>
</reference>
<comment type="caution">
    <text evidence="1">The sequence shown here is derived from an EMBL/GenBank/DDBJ whole genome shotgun (WGS) entry which is preliminary data.</text>
</comment>
<dbReference type="Proteomes" id="UP000247150">
    <property type="component" value="Unassembled WGS sequence"/>
</dbReference>
<accession>A0A2V3A8F5</accession>
<name>A0A2V3A8F5_9BACI</name>